<gene>
    <name evidence="2" type="ORF">K0O23_07720</name>
</gene>
<feature type="compositionally biased region" description="Polar residues" evidence="1">
    <location>
        <begin position="31"/>
        <end position="44"/>
    </location>
</feature>
<evidence type="ECO:0000256" key="1">
    <source>
        <dbReference type="SAM" id="MobiDB-lite"/>
    </source>
</evidence>
<evidence type="ECO:0000313" key="3">
    <source>
        <dbReference type="Proteomes" id="UP000813018"/>
    </source>
</evidence>
<accession>A0ABS7CSY7</accession>
<name>A0ABS7CSY7_9BACT</name>
<organism evidence="2 3">
    <name type="scientific">Pontibacter aydingkolensis</name>
    <dbReference type="NCBI Taxonomy" id="1911536"/>
    <lineage>
        <taxon>Bacteria</taxon>
        <taxon>Pseudomonadati</taxon>
        <taxon>Bacteroidota</taxon>
        <taxon>Cytophagia</taxon>
        <taxon>Cytophagales</taxon>
        <taxon>Hymenobacteraceae</taxon>
        <taxon>Pontibacter</taxon>
    </lineage>
</organism>
<keyword evidence="3" id="KW-1185">Reference proteome</keyword>
<comment type="caution">
    <text evidence="2">The sequence shown here is derived from an EMBL/GenBank/DDBJ whole genome shotgun (WGS) entry which is preliminary data.</text>
</comment>
<reference evidence="2 3" key="1">
    <citation type="journal article" date="2016" name="Int. J. Syst. Evol. Microbiol.">
        <title>Pontibacter aydingkolensis sp. nov., isolated from soil of a salt lake.</title>
        <authorList>
            <person name="Osman G."/>
            <person name="Zhang T."/>
            <person name="Lou K."/>
            <person name="Gao Y."/>
            <person name="Chang W."/>
            <person name="Lin Q."/>
            <person name="Yang H.M."/>
            <person name="Huo X.D."/>
            <person name="Wang N."/>
        </authorList>
    </citation>
    <scope>NUCLEOTIDE SEQUENCE [LARGE SCALE GENOMIC DNA]</scope>
    <source>
        <strain evidence="2 3">KACC 19255</strain>
    </source>
</reference>
<proteinExistence type="predicted"/>
<protein>
    <recommendedName>
        <fullName evidence="4">Lipoprotein</fullName>
    </recommendedName>
</protein>
<sequence>MLLPLLSLFILLGSCQHKGILRCPKPPGKSSKISVKGKNSQSLEGISVPMDKNGRVQKKRGLFNRL</sequence>
<evidence type="ECO:0008006" key="4">
    <source>
        <dbReference type="Google" id="ProtNLM"/>
    </source>
</evidence>
<dbReference type="EMBL" id="JAHYXK010000005">
    <property type="protein sequence ID" value="MBW7466952.1"/>
    <property type="molecule type" value="Genomic_DNA"/>
</dbReference>
<dbReference type="Proteomes" id="UP000813018">
    <property type="component" value="Unassembled WGS sequence"/>
</dbReference>
<evidence type="ECO:0000313" key="2">
    <source>
        <dbReference type="EMBL" id="MBW7466952.1"/>
    </source>
</evidence>
<feature type="region of interest" description="Disordered" evidence="1">
    <location>
        <begin position="26"/>
        <end position="47"/>
    </location>
</feature>